<protein>
    <submittedName>
        <fullName evidence="1">Uncharacterized protein</fullName>
    </submittedName>
</protein>
<organism evidence="1 2">
    <name type="scientific">Carya illinoinensis</name>
    <name type="common">Pecan</name>
    <dbReference type="NCBI Taxonomy" id="32201"/>
    <lineage>
        <taxon>Eukaryota</taxon>
        <taxon>Viridiplantae</taxon>
        <taxon>Streptophyta</taxon>
        <taxon>Embryophyta</taxon>
        <taxon>Tracheophyta</taxon>
        <taxon>Spermatophyta</taxon>
        <taxon>Magnoliopsida</taxon>
        <taxon>eudicotyledons</taxon>
        <taxon>Gunneridae</taxon>
        <taxon>Pentapetalae</taxon>
        <taxon>rosids</taxon>
        <taxon>fabids</taxon>
        <taxon>Fagales</taxon>
        <taxon>Juglandaceae</taxon>
        <taxon>Carya</taxon>
    </lineage>
</organism>
<keyword evidence="2" id="KW-1185">Reference proteome</keyword>
<dbReference type="Proteomes" id="UP000811609">
    <property type="component" value="Chromosome 3"/>
</dbReference>
<comment type="caution">
    <text evidence="1">The sequence shown here is derived from an EMBL/GenBank/DDBJ whole genome shotgun (WGS) entry which is preliminary data.</text>
</comment>
<evidence type="ECO:0000313" key="2">
    <source>
        <dbReference type="Proteomes" id="UP000811609"/>
    </source>
</evidence>
<gene>
    <name evidence="1" type="ORF">CIPAW_03G166200</name>
</gene>
<proteinExistence type="predicted"/>
<reference evidence="1" key="1">
    <citation type="submission" date="2020-12" db="EMBL/GenBank/DDBJ databases">
        <title>WGS assembly of Carya illinoinensis cv. Pawnee.</title>
        <authorList>
            <person name="Platts A."/>
            <person name="Shu S."/>
            <person name="Wright S."/>
            <person name="Barry K."/>
            <person name="Edger P."/>
            <person name="Pires J.C."/>
            <person name="Schmutz J."/>
        </authorList>
    </citation>
    <scope>NUCLEOTIDE SEQUENCE</scope>
    <source>
        <tissue evidence="1">Leaf</tissue>
    </source>
</reference>
<dbReference type="AlphaFoldDB" id="A0A8T1R1N2"/>
<evidence type="ECO:0000313" key="1">
    <source>
        <dbReference type="EMBL" id="KAG6661330.1"/>
    </source>
</evidence>
<dbReference type="EMBL" id="CM031811">
    <property type="protein sequence ID" value="KAG6661330.1"/>
    <property type="molecule type" value="Genomic_DNA"/>
</dbReference>
<sequence length="210" mass="24020">MRALQSRPSNAGFMGIYSECSYFMLSRACHELDNLYLFYASKGLLDDVFRLPSSNFAESTTRNCETCGTYMIPYPLSTGPKCGDPMCFNFYYNISTGQVNFESPGRNYRVTTIYPETRKFIIQINGAENCGNKNKQDKALQLNESIPFNVTSWCNTKPANYSPDLSFEVEDEVEIGWDPPPEPTCSSLADCKDWPNSTLFYKRRRPYVHE</sequence>
<accession>A0A8T1R1N2</accession>
<name>A0A8T1R1N2_CARIL</name>